<accession>A0A1V3X6P3</accession>
<gene>
    <name evidence="5" type="ORF">BZL29_4071</name>
    <name evidence="4" type="ORF">NIIDMKKI_10030</name>
</gene>
<evidence type="ECO:0000313" key="6">
    <source>
        <dbReference type="Proteomes" id="UP000188532"/>
    </source>
</evidence>
<evidence type="ECO:0000313" key="7">
    <source>
        <dbReference type="Proteomes" id="UP000516380"/>
    </source>
</evidence>
<dbReference type="EMBL" id="AP023343">
    <property type="protein sequence ID" value="BCI85797.1"/>
    <property type="molecule type" value="Genomic_DNA"/>
</dbReference>
<dbReference type="Proteomes" id="UP000516380">
    <property type="component" value="Chromosome"/>
</dbReference>
<protein>
    <submittedName>
        <fullName evidence="5">PPE family protein</fullName>
    </submittedName>
</protein>
<dbReference type="GO" id="GO:0052572">
    <property type="term" value="P:response to host immune response"/>
    <property type="evidence" value="ECO:0007669"/>
    <property type="project" value="TreeGrafter"/>
</dbReference>
<comment type="similarity">
    <text evidence="1">Belongs to the mycobacterial PPE family.</text>
</comment>
<feature type="domain" description="PPE" evidence="3">
    <location>
        <begin position="5"/>
        <end position="167"/>
    </location>
</feature>
<keyword evidence="7" id="KW-1185">Reference proteome</keyword>
<reference evidence="5 6" key="1">
    <citation type="submission" date="2017-02" db="EMBL/GenBank/DDBJ databases">
        <title>Complete genome sequences of Mycobacterium kansasii strains isolated from rhesus macaques.</title>
        <authorList>
            <person name="Panda A."/>
            <person name="Nagaraj S."/>
            <person name="Zhao X."/>
            <person name="Tettelin H."/>
            <person name="Detolla L.J."/>
        </authorList>
    </citation>
    <scope>NUCLEOTIDE SEQUENCE [LARGE SCALE GENOMIC DNA]</scope>
    <source>
        <strain evidence="5 6">11-3469</strain>
    </source>
</reference>
<dbReference type="PANTHER" id="PTHR46766:SF1">
    <property type="entry name" value="GLUTAMINE-RICH PROTEIN 2"/>
    <property type="match status" value="1"/>
</dbReference>
<dbReference type="EMBL" id="MVBN01000004">
    <property type="protein sequence ID" value="OOK74476.1"/>
    <property type="molecule type" value="Genomic_DNA"/>
</dbReference>
<proteinExistence type="inferred from homology"/>
<dbReference type="Proteomes" id="UP000188532">
    <property type="component" value="Unassembled WGS sequence"/>
</dbReference>
<dbReference type="Pfam" id="PF00823">
    <property type="entry name" value="PPE"/>
    <property type="match status" value="1"/>
</dbReference>
<dbReference type="InterPro" id="IPR038332">
    <property type="entry name" value="PPE_sf"/>
</dbReference>
<sequence length="283" mass="29774">MLATDFGALPPEVNSALLYMGPGSGPMLTAATAWESLTAVLNSAAVSYASVVSALTLESWLGPASASMAAAAAPYAEWLSAAAEQARQTAAQASAAAAAYETARATAVPPPLIAANRSQLATLVTTNTFGQNTPAIEAIQADYAEMWAQDAAVMYQYAEASETASTLMPFSQPAHTADPTASASQAAQVAGVPTRQPRRDRQRPSVPKRCNYSRRPRHLLRSDHSYPSRPPASPSQPRSGTWMYWPCISRPSAPPACPWPWSTPRDRGTSATTDFGPLQAPAG</sequence>
<feature type="region of interest" description="Disordered" evidence="2">
    <location>
        <begin position="170"/>
        <end position="283"/>
    </location>
</feature>
<organism evidence="5 6">
    <name type="scientific">Mycobacterium kansasii</name>
    <dbReference type="NCBI Taxonomy" id="1768"/>
    <lineage>
        <taxon>Bacteria</taxon>
        <taxon>Bacillati</taxon>
        <taxon>Actinomycetota</taxon>
        <taxon>Actinomycetes</taxon>
        <taxon>Mycobacteriales</taxon>
        <taxon>Mycobacteriaceae</taxon>
        <taxon>Mycobacterium</taxon>
    </lineage>
</organism>
<dbReference type="FunFam" id="1.20.1260.20:FF:000001">
    <property type="entry name" value="PPE family protein PPE41"/>
    <property type="match status" value="1"/>
</dbReference>
<evidence type="ECO:0000256" key="2">
    <source>
        <dbReference type="SAM" id="MobiDB-lite"/>
    </source>
</evidence>
<evidence type="ECO:0000313" key="4">
    <source>
        <dbReference type="EMBL" id="BCI85797.1"/>
    </source>
</evidence>
<evidence type="ECO:0000259" key="3">
    <source>
        <dbReference type="Pfam" id="PF00823"/>
    </source>
</evidence>
<dbReference type="STRING" id="1768.B1T50_09335"/>
<name>A0A1V3X6P3_MYCKA</name>
<reference evidence="4 7" key="2">
    <citation type="submission" date="2020-07" db="EMBL/GenBank/DDBJ databases">
        <title>Mycobacterium kansasii (former subtype) with zoonotic potential isolated from diseased indoor pet cat, Japan.</title>
        <authorList>
            <person name="Fukano H."/>
            <person name="Terazono T."/>
            <person name="Hoshino Y."/>
        </authorList>
    </citation>
    <scope>NUCLEOTIDE SEQUENCE [LARGE SCALE GENOMIC DNA]</scope>
    <source>
        <strain evidence="4 7">Kuro-I</strain>
    </source>
</reference>
<dbReference type="PANTHER" id="PTHR46766">
    <property type="entry name" value="GLUTAMINE-RICH PROTEIN 2"/>
    <property type="match status" value="1"/>
</dbReference>
<dbReference type="SUPFAM" id="SSF140459">
    <property type="entry name" value="PE/PPE dimer-like"/>
    <property type="match status" value="1"/>
</dbReference>
<evidence type="ECO:0000313" key="5">
    <source>
        <dbReference type="EMBL" id="OOK74476.1"/>
    </source>
</evidence>
<dbReference type="Gene3D" id="1.20.1260.20">
    <property type="entry name" value="PPE superfamily"/>
    <property type="match status" value="1"/>
</dbReference>
<dbReference type="AlphaFoldDB" id="A0A1V3X6P3"/>
<feature type="compositionally biased region" description="Low complexity" evidence="2">
    <location>
        <begin position="181"/>
        <end position="192"/>
    </location>
</feature>
<dbReference type="InterPro" id="IPR000030">
    <property type="entry name" value="PPE_dom"/>
</dbReference>
<evidence type="ECO:0000256" key="1">
    <source>
        <dbReference type="ARBA" id="ARBA00010652"/>
    </source>
</evidence>